<dbReference type="EC" id="5.1.3.2" evidence="5 10"/>
<dbReference type="UniPathway" id="UPA00214"/>
<evidence type="ECO:0000256" key="9">
    <source>
        <dbReference type="ARBA" id="ARBA00023277"/>
    </source>
</evidence>
<name>A0A431VAM1_9PROT</name>
<evidence type="ECO:0000256" key="5">
    <source>
        <dbReference type="ARBA" id="ARBA00013189"/>
    </source>
</evidence>
<dbReference type="Gene3D" id="3.90.25.10">
    <property type="entry name" value="UDP-galactose 4-epimerase, domain 1"/>
    <property type="match status" value="1"/>
</dbReference>
<evidence type="ECO:0000256" key="8">
    <source>
        <dbReference type="ARBA" id="ARBA00023235"/>
    </source>
</evidence>
<evidence type="ECO:0000259" key="11">
    <source>
        <dbReference type="Pfam" id="PF01370"/>
    </source>
</evidence>
<keyword evidence="8 10" id="KW-0413">Isomerase</keyword>
<sequence length="351" mass="37698">MTTHPVSAARDAVLVTGGAGYIGSHAVLALRDQGRSVVVLDDLSVGHRSAVPAGVPLIEGDVGDQERVIDLFARYGVGTVMHFAGSIVVSESVEQPLAYYRNNTVNSLALIEACARARIGRFIFSSSASVYGMPDRQPIGEDAPTQPINPYGVSKLMTEWMLRDAAAAHGLRYVALRYFNVAGADPQGRSGQRSREATHLIKIAAQTITGQRRELNIFGDDYDTPDGTCVRDYLHVSDLAEAHIAALAHLERGGDSQILNCGYGRGHSVREVLAMVERVSGRSLPTRVAPRRAGDPPALVASAARIGRVLGWTPRHADLEGIVASAIAWEERLMTEQAAGLEPHAPKSRVR</sequence>
<dbReference type="Pfam" id="PF01370">
    <property type="entry name" value="Epimerase"/>
    <property type="match status" value="1"/>
</dbReference>
<comment type="catalytic activity">
    <reaction evidence="1 10">
        <text>UDP-alpha-D-glucose = UDP-alpha-D-galactose</text>
        <dbReference type="Rhea" id="RHEA:22168"/>
        <dbReference type="ChEBI" id="CHEBI:58885"/>
        <dbReference type="ChEBI" id="CHEBI:66914"/>
        <dbReference type="EC" id="5.1.3.2"/>
    </reaction>
</comment>
<keyword evidence="9 10" id="KW-0119">Carbohydrate metabolism</keyword>
<evidence type="ECO:0000256" key="4">
    <source>
        <dbReference type="ARBA" id="ARBA00007637"/>
    </source>
</evidence>
<comment type="pathway">
    <text evidence="3 10">Carbohydrate metabolism; galactose metabolism.</text>
</comment>
<dbReference type="GO" id="GO:0003978">
    <property type="term" value="F:UDP-glucose 4-epimerase activity"/>
    <property type="evidence" value="ECO:0007669"/>
    <property type="project" value="UniProtKB-UniRule"/>
</dbReference>
<evidence type="ECO:0000256" key="1">
    <source>
        <dbReference type="ARBA" id="ARBA00000083"/>
    </source>
</evidence>
<evidence type="ECO:0000313" key="12">
    <source>
        <dbReference type="EMBL" id="RTR14218.1"/>
    </source>
</evidence>
<dbReference type="AlphaFoldDB" id="A0A431VAM1"/>
<evidence type="ECO:0000256" key="3">
    <source>
        <dbReference type="ARBA" id="ARBA00004947"/>
    </source>
</evidence>
<dbReference type="Proteomes" id="UP000277007">
    <property type="component" value="Unassembled WGS sequence"/>
</dbReference>
<evidence type="ECO:0000256" key="7">
    <source>
        <dbReference type="ARBA" id="ARBA00023027"/>
    </source>
</evidence>
<dbReference type="InterPro" id="IPR036291">
    <property type="entry name" value="NAD(P)-bd_dom_sf"/>
</dbReference>
<feature type="domain" description="NAD-dependent epimerase/dehydratase" evidence="11">
    <location>
        <begin position="13"/>
        <end position="262"/>
    </location>
</feature>
<evidence type="ECO:0000256" key="6">
    <source>
        <dbReference type="ARBA" id="ARBA00018569"/>
    </source>
</evidence>
<comment type="subunit">
    <text evidence="10">Homodimer.</text>
</comment>
<reference evidence="12 13" key="1">
    <citation type="submission" date="2018-12" db="EMBL/GenBank/DDBJ databases">
        <authorList>
            <person name="Yang Y."/>
        </authorList>
    </citation>
    <scope>NUCLEOTIDE SEQUENCE [LARGE SCALE GENOMIC DNA]</scope>
    <source>
        <strain evidence="12 13">L-25-5w-1</strain>
    </source>
</reference>
<gene>
    <name evidence="12" type="primary">galE</name>
    <name evidence="12" type="ORF">EJ903_24005</name>
</gene>
<comment type="caution">
    <text evidence="12">The sequence shown here is derived from an EMBL/GenBank/DDBJ whole genome shotgun (WGS) entry which is preliminary data.</text>
</comment>
<dbReference type="InterPro" id="IPR005886">
    <property type="entry name" value="UDP_G4E"/>
</dbReference>
<comment type="cofactor">
    <cofactor evidence="2 10">
        <name>NAD(+)</name>
        <dbReference type="ChEBI" id="CHEBI:57540"/>
    </cofactor>
</comment>
<proteinExistence type="inferred from homology"/>
<dbReference type="CDD" id="cd05247">
    <property type="entry name" value="UDP_G4E_1_SDR_e"/>
    <property type="match status" value="1"/>
</dbReference>
<protein>
    <recommendedName>
        <fullName evidence="6 10">UDP-glucose 4-epimerase</fullName>
        <ecNumber evidence="5 10">5.1.3.2</ecNumber>
    </recommendedName>
</protein>
<organism evidence="12 13">
    <name type="scientific">Azospirillum griseum</name>
    <dbReference type="NCBI Taxonomy" id="2496639"/>
    <lineage>
        <taxon>Bacteria</taxon>
        <taxon>Pseudomonadati</taxon>
        <taxon>Pseudomonadota</taxon>
        <taxon>Alphaproteobacteria</taxon>
        <taxon>Rhodospirillales</taxon>
        <taxon>Azospirillaceae</taxon>
        <taxon>Azospirillum</taxon>
    </lineage>
</organism>
<evidence type="ECO:0000313" key="13">
    <source>
        <dbReference type="Proteomes" id="UP000277007"/>
    </source>
</evidence>
<evidence type="ECO:0000256" key="2">
    <source>
        <dbReference type="ARBA" id="ARBA00001911"/>
    </source>
</evidence>
<comment type="similarity">
    <text evidence="4 10">Belongs to the NAD(P)-dependent epimerase/dehydratase family.</text>
</comment>
<keyword evidence="13" id="KW-1185">Reference proteome</keyword>
<keyword evidence="7 10" id="KW-0520">NAD</keyword>
<dbReference type="PANTHER" id="PTHR43725:SF53">
    <property type="entry name" value="UDP-ARABINOSE 4-EPIMERASE 1"/>
    <property type="match status" value="1"/>
</dbReference>
<dbReference type="OrthoDB" id="9801785at2"/>
<dbReference type="PANTHER" id="PTHR43725">
    <property type="entry name" value="UDP-GLUCOSE 4-EPIMERASE"/>
    <property type="match status" value="1"/>
</dbReference>
<dbReference type="EMBL" id="RXMA01000040">
    <property type="protein sequence ID" value="RTR14218.1"/>
    <property type="molecule type" value="Genomic_DNA"/>
</dbReference>
<evidence type="ECO:0000256" key="10">
    <source>
        <dbReference type="RuleBase" id="RU366046"/>
    </source>
</evidence>
<dbReference type="RefSeq" id="WP_126620256.1">
    <property type="nucleotide sequence ID" value="NZ_JBHUCY010000103.1"/>
</dbReference>
<dbReference type="GO" id="GO:0033499">
    <property type="term" value="P:galactose catabolic process via UDP-galactose, Leloir pathway"/>
    <property type="evidence" value="ECO:0007669"/>
    <property type="project" value="TreeGrafter"/>
</dbReference>
<dbReference type="InterPro" id="IPR001509">
    <property type="entry name" value="Epimerase_deHydtase"/>
</dbReference>
<accession>A0A431VAM1</accession>
<dbReference type="NCBIfam" id="TIGR01179">
    <property type="entry name" value="galE"/>
    <property type="match status" value="1"/>
</dbReference>
<dbReference type="Gene3D" id="3.40.50.720">
    <property type="entry name" value="NAD(P)-binding Rossmann-like Domain"/>
    <property type="match status" value="1"/>
</dbReference>
<dbReference type="SUPFAM" id="SSF51735">
    <property type="entry name" value="NAD(P)-binding Rossmann-fold domains"/>
    <property type="match status" value="1"/>
</dbReference>